<dbReference type="Proteomes" id="UP000039865">
    <property type="component" value="Unassembled WGS sequence"/>
</dbReference>
<keyword evidence="1" id="KW-1133">Transmembrane helix</keyword>
<name>A0A078AUQ3_STYLE</name>
<gene>
    <name evidence="2" type="primary">Contig16850.g17951</name>
    <name evidence="2" type="ORF">STYLEM_14041</name>
</gene>
<dbReference type="SUPFAM" id="SSF48403">
    <property type="entry name" value="Ankyrin repeat"/>
    <property type="match status" value="1"/>
</dbReference>
<protein>
    <recommendedName>
        <fullName evidence="4">Ankyrin repeat-containing protein</fullName>
    </recommendedName>
</protein>
<dbReference type="EMBL" id="CCKQ01013325">
    <property type="protein sequence ID" value="CDW84972.1"/>
    <property type="molecule type" value="Genomic_DNA"/>
</dbReference>
<organism evidence="2 3">
    <name type="scientific">Stylonychia lemnae</name>
    <name type="common">Ciliate</name>
    <dbReference type="NCBI Taxonomy" id="5949"/>
    <lineage>
        <taxon>Eukaryota</taxon>
        <taxon>Sar</taxon>
        <taxon>Alveolata</taxon>
        <taxon>Ciliophora</taxon>
        <taxon>Intramacronucleata</taxon>
        <taxon>Spirotrichea</taxon>
        <taxon>Stichotrichia</taxon>
        <taxon>Sporadotrichida</taxon>
        <taxon>Oxytrichidae</taxon>
        <taxon>Stylonychinae</taxon>
        <taxon>Stylonychia</taxon>
    </lineage>
</organism>
<dbReference type="InParanoid" id="A0A078AUQ3"/>
<reference evidence="2 3" key="1">
    <citation type="submission" date="2014-06" db="EMBL/GenBank/DDBJ databases">
        <authorList>
            <person name="Swart Estienne"/>
        </authorList>
    </citation>
    <scope>NUCLEOTIDE SEQUENCE [LARGE SCALE GENOMIC DNA]</scope>
    <source>
        <strain evidence="2 3">130c</strain>
    </source>
</reference>
<evidence type="ECO:0000313" key="3">
    <source>
        <dbReference type="Proteomes" id="UP000039865"/>
    </source>
</evidence>
<keyword evidence="1" id="KW-0812">Transmembrane</keyword>
<accession>A0A078AUQ3</accession>
<dbReference type="InterPro" id="IPR036770">
    <property type="entry name" value="Ankyrin_rpt-contain_sf"/>
</dbReference>
<evidence type="ECO:0000313" key="2">
    <source>
        <dbReference type="EMBL" id="CDW84972.1"/>
    </source>
</evidence>
<keyword evidence="3" id="KW-1185">Reference proteome</keyword>
<evidence type="ECO:0008006" key="4">
    <source>
        <dbReference type="Google" id="ProtNLM"/>
    </source>
</evidence>
<evidence type="ECO:0000256" key="1">
    <source>
        <dbReference type="SAM" id="Phobius"/>
    </source>
</evidence>
<sequence>MGCINSQNIQNSTKEVKRYLTLTQRIILNIQQGNMRRLRELIQNTNQDELDYSLIQGYTGDLTLDSMEFSTNSWGPVLLALYFNQLQVAKYFMEEIKLNPAIYLIKPMTEEEYQYTLAIKRATDRQDKKEYSRFKNKLNRYNRIISWVIACKHENKIMLEYLLEHDYTKNIWMRKDFYTFLHFISNSLKIWLFALPIIMQSQLAKRWFYSEKEINKSDVFYRLQRQFSIKILLDEMFFTLQEQLSKPPYSTAFFISLSNQEYIDDKVPEINQLRQCLQNIIEFDFTMIHEEINYFPELKDLIVKRFDHVHSYKMLLNEYCEKIDTYNTNLYQINQELDQISTAIMREDIQYLSQAFARLRIENVNQVQLRVQINDRSFNNSNILTFALINNKPQVLDYLLENDLIDIQSCSKNSPTTLNSLSLMKDNCTAAITHGSKSPSTKEWANALEQSRMKQTNGSYLTDAQTTMFNESLKFPSQLDFKSLTNTQEIKFNESIQSSPMKFNPKKNNITKPLEYLIKLKNKDLFLKYWSKFMYQLEYPDFNKLLLKINTEIKSDDWYRSFLNHNQTKIFFEQLKLAEQLDFIEKIINACDFYSAQTNDINAQDLVLESFRENQQLNKSINHFLHQNMRSQNTSINALQPKIADVIDNNQNTLTLL</sequence>
<proteinExistence type="predicted"/>
<keyword evidence="1" id="KW-0472">Membrane</keyword>
<feature type="transmembrane region" description="Helical" evidence="1">
    <location>
        <begin position="177"/>
        <end position="199"/>
    </location>
</feature>
<dbReference type="AlphaFoldDB" id="A0A078AUQ3"/>